<evidence type="ECO:0000256" key="1">
    <source>
        <dbReference type="SAM" id="MobiDB-lite"/>
    </source>
</evidence>
<reference evidence="3" key="1">
    <citation type="journal article" date="2019" name="Int. J. Syst. Evol. Microbiol.">
        <title>The Global Catalogue of Microorganisms (GCM) 10K type strain sequencing project: providing services to taxonomists for standard genome sequencing and annotation.</title>
        <authorList>
            <consortium name="The Broad Institute Genomics Platform"/>
            <consortium name="The Broad Institute Genome Sequencing Center for Infectious Disease"/>
            <person name="Wu L."/>
            <person name="Ma J."/>
        </authorList>
    </citation>
    <scope>NUCLEOTIDE SEQUENCE [LARGE SCALE GENOMIC DNA]</scope>
    <source>
        <strain evidence="3">CGMCC 1.15044</strain>
    </source>
</reference>
<sequence length="215" mass="23267">MIKPMISARQTAAGMILLTGLLTACSHPLDTRTAAVQASLSESNQPDAGQNPQKQTEPISRPASALSSSVLSPSPSSSSASTFDSPPDSASAASTASFKEGIFVDVQALDNPLVNQDIKGLLNKLMKAVVDRDKEAFAKLFPDSQTATYFDYQFEGSPKFRFEQAGDGVIEQDAEGRVSIPVEGKVIREGQIYDFFWLVYFNRIDPDGWKLIALD</sequence>
<keyword evidence="3" id="KW-1185">Reference proteome</keyword>
<evidence type="ECO:0000313" key="2">
    <source>
        <dbReference type="EMBL" id="GGA43460.1"/>
    </source>
</evidence>
<feature type="compositionally biased region" description="Polar residues" evidence="1">
    <location>
        <begin position="37"/>
        <end position="58"/>
    </location>
</feature>
<proteinExistence type="predicted"/>
<feature type="compositionally biased region" description="Low complexity" evidence="1">
    <location>
        <begin position="62"/>
        <end position="92"/>
    </location>
</feature>
<organism evidence="2 3">
    <name type="scientific">Paenibacillus physcomitrellae</name>
    <dbReference type="NCBI Taxonomy" id="1619311"/>
    <lineage>
        <taxon>Bacteria</taxon>
        <taxon>Bacillati</taxon>
        <taxon>Bacillota</taxon>
        <taxon>Bacilli</taxon>
        <taxon>Bacillales</taxon>
        <taxon>Paenibacillaceae</taxon>
        <taxon>Paenibacillus</taxon>
    </lineage>
</organism>
<accession>A0ABQ1GH58</accession>
<dbReference type="PROSITE" id="PS51257">
    <property type="entry name" value="PROKAR_LIPOPROTEIN"/>
    <property type="match status" value="1"/>
</dbReference>
<dbReference type="RefSeq" id="WP_094094407.1">
    <property type="nucleotide sequence ID" value="NZ_BMHF01000011.1"/>
</dbReference>
<protein>
    <recommendedName>
        <fullName evidence="4">DUF4829 domain-containing protein</fullName>
    </recommendedName>
</protein>
<feature type="region of interest" description="Disordered" evidence="1">
    <location>
        <begin position="37"/>
        <end position="92"/>
    </location>
</feature>
<evidence type="ECO:0008006" key="4">
    <source>
        <dbReference type="Google" id="ProtNLM"/>
    </source>
</evidence>
<evidence type="ECO:0000313" key="3">
    <source>
        <dbReference type="Proteomes" id="UP000609323"/>
    </source>
</evidence>
<dbReference type="Proteomes" id="UP000609323">
    <property type="component" value="Unassembled WGS sequence"/>
</dbReference>
<dbReference type="EMBL" id="BMHF01000011">
    <property type="protein sequence ID" value="GGA43460.1"/>
    <property type="molecule type" value="Genomic_DNA"/>
</dbReference>
<name>A0ABQ1GH58_9BACL</name>
<comment type="caution">
    <text evidence="2">The sequence shown here is derived from an EMBL/GenBank/DDBJ whole genome shotgun (WGS) entry which is preliminary data.</text>
</comment>
<gene>
    <name evidence="2" type="ORF">GCM10010917_30940</name>
</gene>